<reference evidence="2" key="1">
    <citation type="submission" date="2021-10" db="EMBL/GenBank/DDBJ databases">
        <title>The diversity and Nitrogen Metabolism of Culturable Nitrate-Utilizing Bacteria Within the Oxygen Minimum Zone of the Changjiang (Yangtze River)Estuary.</title>
        <authorList>
            <person name="Zhang D."/>
            <person name="Zheng J."/>
            <person name="Liu S."/>
            <person name="He W."/>
        </authorList>
    </citation>
    <scope>NUCLEOTIDE SEQUENCE</scope>
    <source>
        <strain evidence="2">FXH-223</strain>
    </source>
</reference>
<proteinExistence type="predicted"/>
<feature type="region of interest" description="Disordered" evidence="1">
    <location>
        <begin position="43"/>
        <end position="63"/>
    </location>
</feature>
<dbReference type="RefSeq" id="WP_204428756.1">
    <property type="nucleotide sequence ID" value="NZ_ARXL01000058.1"/>
</dbReference>
<comment type="caution">
    <text evidence="2">The sequence shown here is derived from an EMBL/GenBank/DDBJ whole genome shotgun (WGS) entry which is preliminary data.</text>
</comment>
<dbReference type="AlphaFoldDB" id="A0A9Q3UL73"/>
<evidence type="ECO:0000313" key="3">
    <source>
        <dbReference type="Proteomes" id="UP001108027"/>
    </source>
</evidence>
<sequence length="107" mass="11926">MNETLNDLNTAADKLNKAALGAINRLAESGRDWFRTLVEAGESKRAEQAKGTGKNAAARQDSPLDEWRVRLAHGLGLPTREEMESLDKKLNRISRKVNKLAREQKEG</sequence>
<keyword evidence="3" id="KW-1185">Reference proteome</keyword>
<dbReference type="Proteomes" id="UP001108027">
    <property type="component" value="Unassembled WGS sequence"/>
</dbReference>
<evidence type="ECO:0000256" key="1">
    <source>
        <dbReference type="SAM" id="MobiDB-lite"/>
    </source>
</evidence>
<evidence type="ECO:0000313" key="2">
    <source>
        <dbReference type="EMBL" id="MCC4309027.1"/>
    </source>
</evidence>
<name>A0A9Q3UL73_9GAMM</name>
<dbReference type="EMBL" id="JAJGNA010000011">
    <property type="protein sequence ID" value="MCC4309027.1"/>
    <property type="molecule type" value="Genomic_DNA"/>
</dbReference>
<organism evidence="2 3">
    <name type="scientific">Alloalcanivorax marinus</name>
    <dbReference type="NCBI Taxonomy" id="1177169"/>
    <lineage>
        <taxon>Bacteria</taxon>
        <taxon>Pseudomonadati</taxon>
        <taxon>Pseudomonadota</taxon>
        <taxon>Gammaproteobacteria</taxon>
        <taxon>Oceanospirillales</taxon>
        <taxon>Alcanivoracaceae</taxon>
        <taxon>Alloalcanivorax</taxon>
    </lineage>
</organism>
<protein>
    <submittedName>
        <fullName evidence="2">Phasin family protein</fullName>
    </submittedName>
</protein>
<gene>
    <name evidence="2" type="ORF">LL252_10640</name>
</gene>
<accession>A0A9Q3UL73</accession>